<keyword evidence="3" id="KW-0804">Transcription</keyword>
<evidence type="ECO:0000256" key="2">
    <source>
        <dbReference type="ARBA" id="ARBA00023125"/>
    </source>
</evidence>
<dbReference type="Pfam" id="PF02311">
    <property type="entry name" value="AraC_binding"/>
    <property type="match status" value="1"/>
</dbReference>
<evidence type="ECO:0000313" key="5">
    <source>
        <dbReference type="EMBL" id="MFC5471797.1"/>
    </source>
</evidence>
<keyword evidence="2" id="KW-0238">DNA-binding</keyword>
<dbReference type="EMBL" id="JBHSMH010000111">
    <property type="protein sequence ID" value="MFC5471797.1"/>
    <property type="molecule type" value="Genomic_DNA"/>
</dbReference>
<evidence type="ECO:0000256" key="3">
    <source>
        <dbReference type="ARBA" id="ARBA00023163"/>
    </source>
</evidence>
<dbReference type="InterPro" id="IPR020449">
    <property type="entry name" value="Tscrpt_reg_AraC-type_HTH"/>
</dbReference>
<accession>A0ABW0M3C1</accession>
<dbReference type="InterPro" id="IPR018062">
    <property type="entry name" value="HTH_AraC-typ_CS"/>
</dbReference>
<dbReference type="PANTHER" id="PTHR43280:SF28">
    <property type="entry name" value="HTH-TYPE TRANSCRIPTIONAL ACTIVATOR RHAS"/>
    <property type="match status" value="1"/>
</dbReference>
<organism evidence="5 6">
    <name type="scientific">Cohnella suwonensis</name>
    <dbReference type="NCBI Taxonomy" id="696072"/>
    <lineage>
        <taxon>Bacteria</taxon>
        <taxon>Bacillati</taxon>
        <taxon>Bacillota</taxon>
        <taxon>Bacilli</taxon>
        <taxon>Bacillales</taxon>
        <taxon>Paenibacillaceae</taxon>
        <taxon>Cohnella</taxon>
    </lineage>
</organism>
<reference evidence="6" key="1">
    <citation type="journal article" date="2019" name="Int. J. Syst. Evol. Microbiol.">
        <title>The Global Catalogue of Microorganisms (GCM) 10K type strain sequencing project: providing services to taxonomists for standard genome sequencing and annotation.</title>
        <authorList>
            <consortium name="The Broad Institute Genomics Platform"/>
            <consortium name="The Broad Institute Genome Sequencing Center for Infectious Disease"/>
            <person name="Wu L."/>
            <person name="Ma J."/>
        </authorList>
    </citation>
    <scope>NUCLEOTIDE SEQUENCE [LARGE SCALE GENOMIC DNA]</scope>
    <source>
        <strain evidence="6">CCUG 57113</strain>
    </source>
</reference>
<proteinExistence type="predicted"/>
<sequence>MSTSYGRHFVTTEWDRALPLHLTSVGLVEHQSPIDREQGFGSYHWLHTVEGCGQFTVNGTTTKLLPNEGILMRTGTPHSYWPDSERWTTWYMTFDGALANPIAASLELPMSQPLSWSDDCPLAFIHEQYGEKFGYSFDFAGVNGSLEVYSFLALLKKYGQSSGQPSLSKGHERLKPIYLLIEERYGDPTLGLDRMAQVLDISPQYLNKLFRTNWGISPYQYLVQFRIQKSKELLLADRNRTVKEIAADVGFQDDSHFVHTFRKLSGTTPVQFRSLFGK</sequence>
<dbReference type="InterPro" id="IPR003313">
    <property type="entry name" value="AraC-bd"/>
</dbReference>
<name>A0ABW0M3C1_9BACL</name>
<dbReference type="Gene3D" id="1.10.10.60">
    <property type="entry name" value="Homeodomain-like"/>
    <property type="match status" value="1"/>
</dbReference>
<dbReference type="Proteomes" id="UP001596105">
    <property type="component" value="Unassembled WGS sequence"/>
</dbReference>
<protein>
    <submittedName>
        <fullName evidence="5">AraC family transcriptional regulator</fullName>
    </submittedName>
</protein>
<dbReference type="PROSITE" id="PS01124">
    <property type="entry name" value="HTH_ARAC_FAMILY_2"/>
    <property type="match status" value="1"/>
</dbReference>
<dbReference type="SUPFAM" id="SSF51215">
    <property type="entry name" value="Regulatory protein AraC"/>
    <property type="match status" value="1"/>
</dbReference>
<gene>
    <name evidence="5" type="ORF">ACFPPD_24260</name>
</gene>
<feature type="domain" description="HTH araC/xylS-type" evidence="4">
    <location>
        <begin position="175"/>
        <end position="275"/>
    </location>
</feature>
<comment type="caution">
    <text evidence="5">The sequence shown here is derived from an EMBL/GenBank/DDBJ whole genome shotgun (WGS) entry which is preliminary data.</text>
</comment>
<keyword evidence="1" id="KW-0805">Transcription regulation</keyword>
<dbReference type="InterPro" id="IPR009057">
    <property type="entry name" value="Homeodomain-like_sf"/>
</dbReference>
<dbReference type="SMART" id="SM00342">
    <property type="entry name" value="HTH_ARAC"/>
    <property type="match status" value="1"/>
</dbReference>
<dbReference type="PANTHER" id="PTHR43280">
    <property type="entry name" value="ARAC-FAMILY TRANSCRIPTIONAL REGULATOR"/>
    <property type="match status" value="1"/>
</dbReference>
<dbReference type="InterPro" id="IPR018060">
    <property type="entry name" value="HTH_AraC"/>
</dbReference>
<dbReference type="SUPFAM" id="SSF46689">
    <property type="entry name" value="Homeodomain-like"/>
    <property type="match status" value="2"/>
</dbReference>
<keyword evidence="6" id="KW-1185">Reference proteome</keyword>
<dbReference type="PROSITE" id="PS00041">
    <property type="entry name" value="HTH_ARAC_FAMILY_1"/>
    <property type="match status" value="1"/>
</dbReference>
<evidence type="ECO:0000256" key="1">
    <source>
        <dbReference type="ARBA" id="ARBA00023015"/>
    </source>
</evidence>
<dbReference type="RefSeq" id="WP_209744181.1">
    <property type="nucleotide sequence ID" value="NZ_JBHSMH010000111.1"/>
</dbReference>
<evidence type="ECO:0000313" key="6">
    <source>
        <dbReference type="Proteomes" id="UP001596105"/>
    </source>
</evidence>
<dbReference type="Gene3D" id="2.60.120.280">
    <property type="entry name" value="Regulatory protein AraC"/>
    <property type="match status" value="1"/>
</dbReference>
<evidence type="ECO:0000259" key="4">
    <source>
        <dbReference type="PROSITE" id="PS01124"/>
    </source>
</evidence>
<dbReference type="PRINTS" id="PR00032">
    <property type="entry name" value="HTHARAC"/>
</dbReference>
<dbReference type="InterPro" id="IPR037923">
    <property type="entry name" value="HTH-like"/>
</dbReference>
<dbReference type="Pfam" id="PF12833">
    <property type="entry name" value="HTH_18"/>
    <property type="match status" value="1"/>
</dbReference>